<name>A0AA39IPS0_9BILA</name>
<accession>A0AA39IPS0</accession>
<evidence type="ECO:0000313" key="2">
    <source>
        <dbReference type="Proteomes" id="UP001175271"/>
    </source>
</evidence>
<comment type="caution">
    <text evidence="1">The sequence shown here is derived from an EMBL/GenBank/DDBJ whole genome shotgun (WGS) entry which is preliminary data.</text>
</comment>
<proteinExistence type="predicted"/>
<organism evidence="1 2">
    <name type="scientific">Steinernema hermaphroditum</name>
    <dbReference type="NCBI Taxonomy" id="289476"/>
    <lineage>
        <taxon>Eukaryota</taxon>
        <taxon>Metazoa</taxon>
        <taxon>Ecdysozoa</taxon>
        <taxon>Nematoda</taxon>
        <taxon>Chromadorea</taxon>
        <taxon>Rhabditida</taxon>
        <taxon>Tylenchina</taxon>
        <taxon>Panagrolaimomorpha</taxon>
        <taxon>Strongyloidoidea</taxon>
        <taxon>Steinernematidae</taxon>
        <taxon>Steinernema</taxon>
    </lineage>
</organism>
<protein>
    <submittedName>
        <fullName evidence="1">Uncharacterized protein</fullName>
    </submittedName>
</protein>
<dbReference type="EMBL" id="JAUCMV010000001">
    <property type="protein sequence ID" value="KAK0428215.1"/>
    <property type="molecule type" value="Genomic_DNA"/>
</dbReference>
<gene>
    <name evidence="1" type="ORF">QR680_010679</name>
</gene>
<evidence type="ECO:0000313" key="1">
    <source>
        <dbReference type="EMBL" id="KAK0428215.1"/>
    </source>
</evidence>
<dbReference type="Proteomes" id="UP001175271">
    <property type="component" value="Unassembled WGS sequence"/>
</dbReference>
<keyword evidence="2" id="KW-1185">Reference proteome</keyword>
<dbReference type="AlphaFoldDB" id="A0AA39IPS0"/>
<reference evidence="1" key="1">
    <citation type="submission" date="2023-06" db="EMBL/GenBank/DDBJ databases">
        <title>Genomic analysis of the entomopathogenic nematode Steinernema hermaphroditum.</title>
        <authorList>
            <person name="Schwarz E.M."/>
            <person name="Heppert J.K."/>
            <person name="Baniya A."/>
            <person name="Schwartz H.T."/>
            <person name="Tan C.-H."/>
            <person name="Antoshechkin I."/>
            <person name="Sternberg P.W."/>
            <person name="Goodrich-Blair H."/>
            <person name="Dillman A.R."/>
        </authorList>
    </citation>
    <scope>NUCLEOTIDE SEQUENCE</scope>
    <source>
        <strain evidence="1">PS9179</strain>
        <tissue evidence="1">Whole animal</tissue>
    </source>
</reference>
<sequence length="248" mass="28596">MNTLFNFAAYAIIRSKEAVDVNTFPQSVKTGLRQLKSMVDFDYIFGQFATELIPDRFFVFKKNGDVDARRTIENAADCLYPSSRFLYYVGTVAVDKLKQAWERCDESEQDYLLQAESLLVAYFAELCDSGHPNPRYSMAMLYIEAHCAGLDDLAFFFYEKADHFDRASVIGFRLEKTLKAEDAEVREQQCGILRKFLTLKNFTLRAETVAFEVQNYGEALRSGFFSLPKDCQIPEFADYLMSRFELVE</sequence>